<dbReference type="RefSeq" id="WP_405287306.1">
    <property type="nucleotide sequence ID" value="NZ_JBBHLI010000008.1"/>
</dbReference>
<dbReference type="Pfam" id="PF06812">
    <property type="entry name" value="ImpA_N"/>
    <property type="match status" value="1"/>
</dbReference>
<comment type="caution">
    <text evidence="3">The sequence shown here is derived from an EMBL/GenBank/DDBJ whole genome shotgun (WGS) entry which is preliminary data.</text>
</comment>
<evidence type="ECO:0000259" key="2">
    <source>
        <dbReference type="Pfam" id="PF06812"/>
    </source>
</evidence>
<dbReference type="Proteomes" id="UP001484239">
    <property type="component" value="Unassembled WGS sequence"/>
</dbReference>
<evidence type="ECO:0000313" key="4">
    <source>
        <dbReference type="Proteomes" id="UP001484239"/>
    </source>
</evidence>
<proteinExistence type="predicted"/>
<gene>
    <name evidence="3" type="primary">tssA</name>
    <name evidence="3" type="ORF">WI372_13395</name>
</gene>
<dbReference type="NCBIfam" id="TIGR03363">
    <property type="entry name" value="VI_chp_8"/>
    <property type="match status" value="1"/>
</dbReference>
<feature type="region of interest" description="Disordered" evidence="1">
    <location>
        <begin position="590"/>
        <end position="613"/>
    </location>
</feature>
<dbReference type="PANTHER" id="PTHR37024:SF3">
    <property type="entry name" value="TYPE VI SECRETION SYSTEM PROTEIN TSSA"/>
    <property type="match status" value="1"/>
</dbReference>
<organism evidence="3 4">
    <name type="scientific">Gaopeijia maritima</name>
    <dbReference type="NCBI Taxonomy" id="3119007"/>
    <lineage>
        <taxon>Bacteria</taxon>
        <taxon>Pseudomonadati</taxon>
        <taxon>Gemmatimonadota</taxon>
        <taxon>Longimicrobiia</taxon>
        <taxon>Gaopeijiales</taxon>
        <taxon>Gaopeijiaceae</taxon>
        <taxon>Gaopeijia</taxon>
    </lineage>
</organism>
<keyword evidence="4" id="KW-1185">Reference proteome</keyword>
<dbReference type="EMBL" id="JBBHLI010000008">
    <property type="protein sequence ID" value="MEK9501982.1"/>
    <property type="molecule type" value="Genomic_DNA"/>
</dbReference>
<dbReference type="PANTHER" id="PTHR37024">
    <property type="entry name" value="TYPE VI SECRETION SYSTEM DUF2094 AND IMPA-RELATED DOMAIN PROTEIN"/>
    <property type="match status" value="1"/>
</dbReference>
<evidence type="ECO:0000313" key="3">
    <source>
        <dbReference type="EMBL" id="MEK9501982.1"/>
    </source>
</evidence>
<dbReference type="Pfam" id="PF16989">
    <property type="entry name" value="T6SS_VasJ"/>
    <property type="match status" value="1"/>
</dbReference>
<dbReference type="InterPro" id="IPR017740">
    <property type="entry name" value="TssA-like"/>
</dbReference>
<feature type="domain" description="ImpA N-terminal" evidence="2">
    <location>
        <begin position="8"/>
        <end position="129"/>
    </location>
</feature>
<dbReference type="InterPro" id="IPR010657">
    <property type="entry name" value="ImpA_N"/>
</dbReference>
<feature type="compositionally biased region" description="Low complexity" evidence="1">
    <location>
        <begin position="273"/>
        <end position="293"/>
    </location>
</feature>
<name>A0ABU9ECY8_9BACT</name>
<accession>A0ABU9ECY8</accession>
<reference evidence="3 4" key="1">
    <citation type="submission" date="2024-02" db="EMBL/GenBank/DDBJ databases">
        <title>A novel Gemmatimonadota bacterium.</title>
        <authorList>
            <person name="Du Z.-J."/>
            <person name="Ye Y.-Q."/>
        </authorList>
    </citation>
    <scope>NUCLEOTIDE SEQUENCE [LARGE SCALE GENOMIC DNA]</scope>
    <source>
        <strain evidence="3 4">DH-20</strain>
    </source>
</reference>
<evidence type="ECO:0000256" key="1">
    <source>
        <dbReference type="SAM" id="MobiDB-lite"/>
    </source>
</evidence>
<feature type="compositionally biased region" description="Acidic residues" evidence="1">
    <location>
        <begin position="596"/>
        <end position="613"/>
    </location>
</feature>
<feature type="region of interest" description="Disordered" evidence="1">
    <location>
        <begin position="252"/>
        <end position="300"/>
    </location>
</feature>
<protein>
    <submittedName>
        <fullName evidence="3">Type VI secretion system protein TssA</fullName>
    </submittedName>
</protein>
<sequence>MPDIEEFLRPISDDAPAGEDVRYEVVYDEIRDARESDPDLPQGEWETERRVADFKAVAKMAGEVLRDRSKDLQIAAWLMEAWIDREGFAGLHAGLDLQRELLDRFWDHVYPEIDDGDLEYRAAPLEWIAGYLGPRLREVPLNPAGHGFVAYRAGRALGYEEAVESDPEKRAARQAEIDGGKVSPEAFDAAADRAPKEWYRALVGDIEASLAAIDALEAFTDERFGDVAPSFRPLREDVAEIERVARRIFAEKLEADPDPVEAPPMPTHESSVPGEPQASASGSAAAAPMSAEPTSRDDAGGRIASAARWLRRSDPLDPAPYLMIRGLRWGELRRDRGEVDPRLLAAPPTATRTHLKGLLLDGEWAALLEASEEVMATPFGRGWLDLQRYVFTALDGLGPDYEAVGSSLKGALRSLLVDLPELPDLTLMDDTPTANRETRLWLQEEGLAGPLSEAEQARMEPTGAAVAGRDALDRARERVRAGQPQKAIELLMRAADDEGHPRGRALRRMQAARVMVDHGLAQVAMPILRDIMTRIEEHRLEEWEDSETVAVPMALLYRCLEATDGDASEREQLYLRVCRLDPLQAMHFSTGADGASEADDAAEGASDDGVQEA</sequence>
<dbReference type="InterPro" id="IPR017739">
    <property type="entry name" value="T6SS-assoc_VCA0119"/>
</dbReference>